<name>A0ABS7X9U9_9GAMM</name>
<dbReference type="RefSeq" id="WP_224673413.1">
    <property type="nucleotide sequence ID" value="NZ_JAERPS020000004.1"/>
</dbReference>
<keyword evidence="2" id="KW-1185">Reference proteome</keyword>
<sequence>MQHKFVEFIPDELASDILYISLDYGSAVHKCGCGCGEEIVTPLSPTDWKITFNGETVSLHPSVGNWSLPCQSHYLIKENQIVWCGKWSKKQIQSGRHADSVIKQKFFKQRLSKWQSILSWISRRLGLR</sequence>
<evidence type="ECO:0000313" key="1">
    <source>
        <dbReference type="EMBL" id="MBZ9612334.1"/>
    </source>
</evidence>
<dbReference type="InterPro" id="IPR045384">
    <property type="entry name" value="DUF6527"/>
</dbReference>
<gene>
    <name evidence="1" type="ORF">I4W93_012070</name>
</gene>
<comment type="caution">
    <text evidence="1">The sequence shown here is derived from an EMBL/GenBank/DDBJ whole genome shotgun (WGS) entry which is preliminary data.</text>
</comment>
<dbReference type="Pfam" id="PF20137">
    <property type="entry name" value="BubE"/>
    <property type="match status" value="1"/>
</dbReference>
<evidence type="ECO:0000313" key="2">
    <source>
        <dbReference type="Proteomes" id="UP000663814"/>
    </source>
</evidence>
<protein>
    <submittedName>
        <fullName evidence="1">Uncharacterized protein</fullName>
    </submittedName>
</protein>
<organism evidence="1 2">
    <name type="scientific">Rheinheimera maricola</name>
    <dbReference type="NCBI Taxonomy" id="2793282"/>
    <lineage>
        <taxon>Bacteria</taxon>
        <taxon>Pseudomonadati</taxon>
        <taxon>Pseudomonadota</taxon>
        <taxon>Gammaproteobacteria</taxon>
        <taxon>Chromatiales</taxon>
        <taxon>Chromatiaceae</taxon>
        <taxon>Rheinheimera</taxon>
    </lineage>
</organism>
<dbReference type="EMBL" id="JAERPS020000004">
    <property type="protein sequence ID" value="MBZ9612334.1"/>
    <property type="molecule type" value="Genomic_DNA"/>
</dbReference>
<proteinExistence type="predicted"/>
<accession>A0ABS7X9U9</accession>
<dbReference type="Proteomes" id="UP000663814">
    <property type="component" value="Unassembled WGS sequence"/>
</dbReference>
<reference evidence="1 2" key="1">
    <citation type="submission" date="2021-08" db="EMBL/GenBank/DDBJ databases">
        <title>Rheinheimera aquimaris sp. nov., isolated from seawater of the East Sea in Korea.</title>
        <authorList>
            <person name="Kim K.H."/>
            <person name="Wenting R."/>
            <person name="Kim K.R."/>
            <person name="Jeon C.O."/>
        </authorList>
    </citation>
    <scope>NUCLEOTIDE SEQUENCE [LARGE SCALE GENOMIC DNA]</scope>
    <source>
        <strain evidence="1 2">MA-13</strain>
    </source>
</reference>